<dbReference type="SMART" id="SM00382">
    <property type="entry name" value="AAA"/>
    <property type="match status" value="1"/>
</dbReference>
<sequence>MLRIENLTGGYGRIIAVRDVSLTVGAGELVAVIGRNGAGKSTLLKTISGVQPSYGGSVRLGGQELTRLDPAARVRAGLAHVPEGRQLFGALSVEDNLRLGAHHRSVAEADADIEQQFDMFPVLRERRRSQAGALSGGQQQMLALGRALMAAPRVLMLDEPSMGLAPQLVAQILRIIRTLKERGTTILLVEQNARAALAIADRAYVLETGRVALEGPASDVLQNPRIKDLYLGY</sequence>
<dbReference type="PROSITE" id="PS00211">
    <property type="entry name" value="ABC_TRANSPORTER_1"/>
    <property type="match status" value="1"/>
</dbReference>
<dbReference type="GO" id="GO:0005524">
    <property type="term" value="F:ATP binding"/>
    <property type="evidence" value="ECO:0007669"/>
    <property type="project" value="UniProtKB-KW"/>
</dbReference>
<feature type="domain" description="ABC transporter" evidence="6">
    <location>
        <begin position="2"/>
        <end position="233"/>
    </location>
</feature>
<dbReference type="InterPro" id="IPR003439">
    <property type="entry name" value="ABC_transporter-like_ATP-bd"/>
</dbReference>
<name>A0A3L7AJJ1_9HYPH</name>
<dbReference type="SUPFAM" id="SSF52540">
    <property type="entry name" value="P-loop containing nucleoside triphosphate hydrolases"/>
    <property type="match status" value="1"/>
</dbReference>
<evidence type="ECO:0000256" key="3">
    <source>
        <dbReference type="ARBA" id="ARBA00022741"/>
    </source>
</evidence>
<gene>
    <name evidence="7" type="ORF">D9R14_04910</name>
</gene>
<evidence type="ECO:0000256" key="1">
    <source>
        <dbReference type="ARBA" id="ARBA00005417"/>
    </source>
</evidence>
<evidence type="ECO:0000259" key="6">
    <source>
        <dbReference type="PROSITE" id="PS50893"/>
    </source>
</evidence>
<dbReference type="Pfam" id="PF00005">
    <property type="entry name" value="ABC_tran"/>
    <property type="match status" value="1"/>
</dbReference>
<dbReference type="InterPro" id="IPR027417">
    <property type="entry name" value="P-loop_NTPase"/>
</dbReference>
<dbReference type="AlphaFoldDB" id="A0A3L7AJJ1"/>
<dbReference type="Gene3D" id="3.40.50.300">
    <property type="entry name" value="P-loop containing nucleotide triphosphate hydrolases"/>
    <property type="match status" value="1"/>
</dbReference>
<dbReference type="PANTHER" id="PTHR43820">
    <property type="entry name" value="HIGH-AFFINITY BRANCHED-CHAIN AMINO ACID TRANSPORT ATP-BINDING PROTEIN LIVF"/>
    <property type="match status" value="1"/>
</dbReference>
<comment type="similarity">
    <text evidence="1">Belongs to the ABC transporter superfamily.</text>
</comment>
<dbReference type="GO" id="GO:0016887">
    <property type="term" value="F:ATP hydrolysis activity"/>
    <property type="evidence" value="ECO:0007669"/>
    <property type="project" value="InterPro"/>
</dbReference>
<dbReference type="GO" id="GO:0015807">
    <property type="term" value="P:L-amino acid transport"/>
    <property type="evidence" value="ECO:0007669"/>
    <property type="project" value="TreeGrafter"/>
</dbReference>
<dbReference type="EMBL" id="RCTF01000003">
    <property type="protein sequence ID" value="RLP80407.1"/>
    <property type="molecule type" value="Genomic_DNA"/>
</dbReference>
<keyword evidence="5" id="KW-0029">Amino-acid transport</keyword>
<organism evidence="7 8">
    <name type="scientific">Xanthobacter tagetidis</name>
    <dbReference type="NCBI Taxonomy" id="60216"/>
    <lineage>
        <taxon>Bacteria</taxon>
        <taxon>Pseudomonadati</taxon>
        <taxon>Pseudomonadota</taxon>
        <taxon>Alphaproteobacteria</taxon>
        <taxon>Hyphomicrobiales</taxon>
        <taxon>Xanthobacteraceae</taxon>
        <taxon>Xanthobacter</taxon>
    </lineage>
</organism>
<dbReference type="CDD" id="cd03224">
    <property type="entry name" value="ABC_TM1139_LivF_branched"/>
    <property type="match status" value="1"/>
</dbReference>
<dbReference type="InterPro" id="IPR017871">
    <property type="entry name" value="ABC_transporter-like_CS"/>
</dbReference>
<dbReference type="Proteomes" id="UP000269692">
    <property type="component" value="Unassembled WGS sequence"/>
</dbReference>
<dbReference type="GO" id="GO:0015658">
    <property type="term" value="F:branched-chain amino acid transmembrane transporter activity"/>
    <property type="evidence" value="ECO:0007669"/>
    <property type="project" value="TreeGrafter"/>
</dbReference>
<evidence type="ECO:0000256" key="4">
    <source>
        <dbReference type="ARBA" id="ARBA00022840"/>
    </source>
</evidence>
<proteinExistence type="inferred from homology"/>
<keyword evidence="3" id="KW-0547">Nucleotide-binding</keyword>
<dbReference type="PANTHER" id="PTHR43820:SF6">
    <property type="entry name" value="ABC TRANSPORTER ATP-BINDING PROTEIN"/>
    <property type="match status" value="1"/>
</dbReference>
<keyword evidence="4 7" id="KW-0067">ATP-binding</keyword>
<dbReference type="InterPro" id="IPR003593">
    <property type="entry name" value="AAA+_ATPase"/>
</dbReference>
<comment type="caution">
    <text evidence="7">The sequence shown here is derived from an EMBL/GenBank/DDBJ whole genome shotgun (WGS) entry which is preliminary data.</text>
</comment>
<dbReference type="RefSeq" id="WP_121622201.1">
    <property type="nucleotide sequence ID" value="NZ_JACIIW010000006.1"/>
</dbReference>
<evidence type="ECO:0000313" key="7">
    <source>
        <dbReference type="EMBL" id="RLP80407.1"/>
    </source>
</evidence>
<protein>
    <submittedName>
        <fullName evidence="7">ABC transporter ATP-binding protein</fullName>
    </submittedName>
</protein>
<keyword evidence="8" id="KW-1185">Reference proteome</keyword>
<evidence type="ECO:0000313" key="8">
    <source>
        <dbReference type="Proteomes" id="UP000269692"/>
    </source>
</evidence>
<keyword evidence="2" id="KW-0813">Transport</keyword>
<reference evidence="7 8" key="1">
    <citation type="submission" date="2018-10" db="EMBL/GenBank/DDBJ databases">
        <title>Xanthobacter tagetidis genome sequencing and assembly.</title>
        <authorList>
            <person name="Maclea K.S."/>
            <person name="Goen A.E."/>
            <person name="Fatima S.A."/>
        </authorList>
    </citation>
    <scope>NUCLEOTIDE SEQUENCE [LARGE SCALE GENOMIC DNA]</scope>
    <source>
        <strain evidence="7 8">ATCC 700314</strain>
    </source>
</reference>
<dbReference type="InterPro" id="IPR052156">
    <property type="entry name" value="BCAA_Transport_ATP-bd_LivF"/>
</dbReference>
<evidence type="ECO:0000256" key="2">
    <source>
        <dbReference type="ARBA" id="ARBA00022448"/>
    </source>
</evidence>
<accession>A0A3L7AJJ1</accession>
<dbReference type="PROSITE" id="PS50893">
    <property type="entry name" value="ABC_TRANSPORTER_2"/>
    <property type="match status" value="1"/>
</dbReference>
<evidence type="ECO:0000256" key="5">
    <source>
        <dbReference type="ARBA" id="ARBA00022970"/>
    </source>
</evidence>
<dbReference type="OrthoDB" id="9776369at2"/>